<dbReference type="OrthoDB" id="5120297at2"/>
<keyword evidence="1" id="KW-1133">Transmembrane helix</keyword>
<proteinExistence type="predicted"/>
<dbReference type="RefSeq" id="WP_045278393.1">
    <property type="nucleotide sequence ID" value="NZ_JYIW01000020.1"/>
</dbReference>
<evidence type="ECO:0000313" key="2">
    <source>
        <dbReference type="EMBL" id="KJL30222.1"/>
    </source>
</evidence>
<dbReference type="PATRIC" id="fig|82380.11.peg.1003"/>
<comment type="caution">
    <text evidence="2">The sequence shown here is derived from an EMBL/GenBank/DDBJ whole genome shotgun (WGS) entry which is preliminary data.</text>
</comment>
<gene>
    <name evidence="2" type="ORF">RS83_00972</name>
</gene>
<accession>A0A0F0LAK5</accession>
<sequence>MLNLRGRGRQLQILSDELDREIAQSAQRATAMEQRGAVLIGAAGIAGALRLGDNINALTLAALVLTFAAAVAGLVVMFPRKGQLLNVRAARTDILRMHPLSARYHLDDTKMEILEADQKWLDNRGHITRIGFVLLALSIAVGVAGTLAAVPTEIAPSPSPTP</sequence>
<dbReference type="Proteomes" id="UP000033640">
    <property type="component" value="Unassembled WGS sequence"/>
</dbReference>
<dbReference type="EMBL" id="JYIW01000020">
    <property type="protein sequence ID" value="KJL30222.1"/>
    <property type="molecule type" value="Genomic_DNA"/>
</dbReference>
<keyword evidence="1" id="KW-0472">Membrane</keyword>
<keyword evidence="1" id="KW-0812">Transmembrane</keyword>
<feature type="transmembrane region" description="Helical" evidence="1">
    <location>
        <begin position="36"/>
        <end position="52"/>
    </location>
</feature>
<evidence type="ECO:0000256" key="1">
    <source>
        <dbReference type="SAM" id="Phobius"/>
    </source>
</evidence>
<name>A0A0F0LAK5_9MICO</name>
<organism evidence="2 3">
    <name type="scientific">Microbacterium oxydans</name>
    <dbReference type="NCBI Taxonomy" id="82380"/>
    <lineage>
        <taxon>Bacteria</taxon>
        <taxon>Bacillati</taxon>
        <taxon>Actinomycetota</taxon>
        <taxon>Actinomycetes</taxon>
        <taxon>Micrococcales</taxon>
        <taxon>Microbacteriaceae</taxon>
        <taxon>Microbacterium</taxon>
    </lineage>
</organism>
<reference evidence="2 3" key="1">
    <citation type="submission" date="2015-02" db="EMBL/GenBank/DDBJ databases">
        <title>Draft genome sequences of ten Microbacterium spp. with emphasis on heavy metal contaminated environments.</title>
        <authorList>
            <person name="Corretto E."/>
        </authorList>
    </citation>
    <scope>NUCLEOTIDE SEQUENCE [LARGE SCALE GENOMIC DNA]</scope>
    <source>
        <strain evidence="2 3">BEL4b</strain>
    </source>
</reference>
<feature type="transmembrane region" description="Helical" evidence="1">
    <location>
        <begin position="130"/>
        <end position="150"/>
    </location>
</feature>
<feature type="transmembrane region" description="Helical" evidence="1">
    <location>
        <begin position="58"/>
        <end position="78"/>
    </location>
</feature>
<dbReference type="AlphaFoldDB" id="A0A0F0LAK5"/>
<evidence type="ECO:0000313" key="3">
    <source>
        <dbReference type="Proteomes" id="UP000033640"/>
    </source>
</evidence>
<protein>
    <submittedName>
        <fullName evidence="2">Uncharacterized protein</fullName>
    </submittedName>
</protein>